<gene>
    <name evidence="3" type="ORF">GCM10007205_04890</name>
</gene>
<dbReference type="InterPro" id="IPR001296">
    <property type="entry name" value="Glyco_trans_1"/>
</dbReference>
<evidence type="ECO:0000259" key="1">
    <source>
        <dbReference type="Pfam" id="PF00534"/>
    </source>
</evidence>
<evidence type="ECO:0008006" key="5">
    <source>
        <dbReference type="Google" id="ProtNLM"/>
    </source>
</evidence>
<dbReference type="Proteomes" id="UP000620266">
    <property type="component" value="Unassembled WGS sequence"/>
</dbReference>
<accession>A0A8J2XUQ2</accession>
<reference evidence="3" key="2">
    <citation type="submission" date="2020-09" db="EMBL/GenBank/DDBJ databases">
        <authorList>
            <person name="Sun Q."/>
            <person name="Sedlacek I."/>
        </authorList>
    </citation>
    <scope>NUCLEOTIDE SEQUENCE</scope>
    <source>
        <strain evidence="3">CCM 7086</strain>
    </source>
</reference>
<evidence type="ECO:0000313" key="3">
    <source>
        <dbReference type="EMBL" id="GGB98598.1"/>
    </source>
</evidence>
<dbReference type="EMBL" id="BMCG01000001">
    <property type="protein sequence ID" value="GGB98598.1"/>
    <property type="molecule type" value="Genomic_DNA"/>
</dbReference>
<feature type="domain" description="Glycosyl transferase family 1" evidence="1">
    <location>
        <begin position="205"/>
        <end position="357"/>
    </location>
</feature>
<dbReference type="GO" id="GO:0016757">
    <property type="term" value="F:glycosyltransferase activity"/>
    <property type="evidence" value="ECO:0007669"/>
    <property type="project" value="InterPro"/>
</dbReference>
<sequence length="393" mass="43133">MADMPAVANRVDADARAGIRAPRVLHFVTGGFSGATQVAIDLVEAHRASGNFDAKLVLRRKRNTESGRVEALRQKGLDVEVVAGWSHAVTIWQLARICRRFCPDILVAHGFSDHLWGRYAGLLAKVPHMIHVEHNSRERYSRCRLSQALWLSKCTDAIVGCSEGVRSSLLARGFPAEKTMAIPNGIRLVPYQGPVPELAARIPGIVMAARFARQKDHETLLRALALLRDRGLRPTLQFAGGGKMRYKHAAQELCNQLGLQEQVNFIGFCSDVPALLMQHRICVLATHYEGMPLSLIEGMAAGCAVVGSQVVGVQEVIDHRYNGLLAEHASPSSLADALEDLLRDDVGAQRMADAARRDAIGHYSMERMTSDYESLFATIMSGRPSQETRAGRE</sequence>
<evidence type="ECO:0000259" key="2">
    <source>
        <dbReference type="Pfam" id="PF13439"/>
    </source>
</evidence>
<feature type="domain" description="Glycosyltransferase subfamily 4-like N-terminal" evidence="2">
    <location>
        <begin position="33"/>
        <end position="187"/>
    </location>
</feature>
<organism evidence="3 4">
    <name type="scientific">Oxalicibacterium flavum</name>
    <dbReference type="NCBI Taxonomy" id="179467"/>
    <lineage>
        <taxon>Bacteria</taxon>
        <taxon>Pseudomonadati</taxon>
        <taxon>Pseudomonadota</taxon>
        <taxon>Betaproteobacteria</taxon>
        <taxon>Burkholderiales</taxon>
        <taxon>Oxalobacteraceae</taxon>
        <taxon>Oxalicibacterium</taxon>
    </lineage>
</organism>
<dbReference type="PANTHER" id="PTHR12526">
    <property type="entry name" value="GLYCOSYLTRANSFERASE"/>
    <property type="match status" value="1"/>
</dbReference>
<dbReference type="InterPro" id="IPR028098">
    <property type="entry name" value="Glyco_trans_4-like_N"/>
</dbReference>
<dbReference type="Pfam" id="PF00534">
    <property type="entry name" value="Glycos_transf_1"/>
    <property type="match status" value="1"/>
</dbReference>
<comment type="caution">
    <text evidence="3">The sequence shown here is derived from an EMBL/GenBank/DDBJ whole genome shotgun (WGS) entry which is preliminary data.</text>
</comment>
<dbReference type="Pfam" id="PF13439">
    <property type="entry name" value="Glyco_transf_4"/>
    <property type="match status" value="1"/>
</dbReference>
<protein>
    <recommendedName>
        <fullName evidence="5">Glycosyl transferase</fullName>
    </recommendedName>
</protein>
<dbReference type="AlphaFoldDB" id="A0A8J2XUQ2"/>
<evidence type="ECO:0000313" key="4">
    <source>
        <dbReference type="Proteomes" id="UP000620266"/>
    </source>
</evidence>
<reference evidence="3" key="1">
    <citation type="journal article" date="2014" name="Int. J. Syst. Evol. Microbiol.">
        <title>Complete genome sequence of Corynebacterium casei LMG S-19264T (=DSM 44701T), isolated from a smear-ripened cheese.</title>
        <authorList>
            <consortium name="US DOE Joint Genome Institute (JGI-PGF)"/>
            <person name="Walter F."/>
            <person name="Albersmeier A."/>
            <person name="Kalinowski J."/>
            <person name="Ruckert C."/>
        </authorList>
    </citation>
    <scope>NUCLEOTIDE SEQUENCE</scope>
    <source>
        <strain evidence="3">CCM 7086</strain>
    </source>
</reference>
<name>A0A8J2XUQ2_9BURK</name>
<proteinExistence type="predicted"/>
<dbReference type="Gene3D" id="3.40.50.2000">
    <property type="entry name" value="Glycogen Phosphorylase B"/>
    <property type="match status" value="2"/>
</dbReference>
<keyword evidence="4" id="KW-1185">Reference proteome</keyword>
<dbReference type="PANTHER" id="PTHR12526:SF630">
    <property type="entry name" value="GLYCOSYLTRANSFERASE"/>
    <property type="match status" value="1"/>
</dbReference>
<dbReference type="SUPFAM" id="SSF53756">
    <property type="entry name" value="UDP-Glycosyltransferase/glycogen phosphorylase"/>
    <property type="match status" value="1"/>
</dbReference>